<sequence>MLTLNYTDRIYPDPTEQAELLQWIETWRGVYNDALRELQDWMASGKCSADRCWLEKESGGMGVLETWGLPC</sequence>
<dbReference type="Pfam" id="PF12323">
    <property type="entry name" value="HTH_OrfB_IS605"/>
    <property type="match status" value="1"/>
</dbReference>
<dbReference type="AlphaFoldDB" id="A0A6H1U0E6"/>
<proteinExistence type="predicted"/>
<organism evidence="2 3">
    <name type="scientific">Oxynema aestuarii AP17</name>
    <dbReference type="NCBI Taxonomy" id="2064643"/>
    <lineage>
        <taxon>Bacteria</taxon>
        <taxon>Bacillati</taxon>
        <taxon>Cyanobacteriota</taxon>
        <taxon>Cyanophyceae</taxon>
        <taxon>Oscillatoriophycideae</taxon>
        <taxon>Oscillatoriales</taxon>
        <taxon>Oscillatoriaceae</taxon>
        <taxon>Oxynema</taxon>
        <taxon>Oxynema aestuarii</taxon>
    </lineage>
</organism>
<keyword evidence="3" id="KW-1185">Reference proteome</keyword>
<feature type="domain" description="Transposase putative helix-turn-helix" evidence="1">
    <location>
        <begin position="1"/>
        <end position="46"/>
    </location>
</feature>
<protein>
    <submittedName>
        <fullName evidence="2">Helix-turn-helix domain-containing protein</fullName>
    </submittedName>
</protein>
<evidence type="ECO:0000313" key="2">
    <source>
        <dbReference type="EMBL" id="QIZ71493.1"/>
    </source>
</evidence>
<reference evidence="2 3" key="1">
    <citation type="submission" date="2020-04" db="EMBL/GenBank/DDBJ databases">
        <authorList>
            <person name="Basu S."/>
            <person name="Maruthanayagam V."/>
            <person name="Chakraborty S."/>
            <person name="Pramanik A."/>
            <person name="Mukherjee J."/>
            <person name="Brink B."/>
        </authorList>
    </citation>
    <scope>NUCLEOTIDE SEQUENCE [LARGE SCALE GENOMIC DNA]</scope>
    <source>
        <strain evidence="2 3">AP17</strain>
    </source>
</reference>
<dbReference type="RefSeq" id="WP_168569645.1">
    <property type="nucleotide sequence ID" value="NZ_CP051167.1"/>
</dbReference>
<gene>
    <name evidence="2" type="ORF">HCG48_13645</name>
</gene>
<dbReference type="InterPro" id="IPR021027">
    <property type="entry name" value="Transposase_put_HTH"/>
</dbReference>
<name>A0A6H1U0E6_9CYAN</name>
<accession>A0A6H1U0E6</accession>
<evidence type="ECO:0000259" key="1">
    <source>
        <dbReference type="Pfam" id="PF12323"/>
    </source>
</evidence>
<dbReference type="EMBL" id="CP051167">
    <property type="protein sequence ID" value="QIZ71493.1"/>
    <property type="molecule type" value="Genomic_DNA"/>
</dbReference>
<dbReference type="Proteomes" id="UP000500857">
    <property type="component" value="Chromosome"/>
</dbReference>
<dbReference type="KEGG" id="oxy:HCG48_13645"/>
<evidence type="ECO:0000313" key="3">
    <source>
        <dbReference type="Proteomes" id="UP000500857"/>
    </source>
</evidence>